<proteinExistence type="inferred from homology"/>
<dbReference type="PANTHER" id="PTHR44154:SF1">
    <property type="entry name" value="QUINONE OXIDOREDUCTASE"/>
    <property type="match status" value="1"/>
</dbReference>
<dbReference type="SUPFAM" id="SSF51735">
    <property type="entry name" value="NAD(P)-binding Rossmann-fold domains"/>
    <property type="match status" value="1"/>
</dbReference>
<evidence type="ECO:0000259" key="3">
    <source>
        <dbReference type="SMART" id="SM00829"/>
    </source>
</evidence>
<protein>
    <recommendedName>
        <fullName evidence="2">Zinc-type alcohol dehydrogenase-like protein</fullName>
    </recommendedName>
</protein>
<dbReference type="SMART" id="SM00829">
    <property type="entry name" value="PKS_ER"/>
    <property type="match status" value="1"/>
</dbReference>
<gene>
    <name evidence="4" type="ORF">DW352_03095</name>
</gene>
<accession>A0A346A3T6</accession>
<keyword evidence="5" id="KW-1185">Reference proteome</keyword>
<dbReference type="RefSeq" id="WP_115694212.1">
    <property type="nucleotide sequence ID" value="NZ_CP031417.1"/>
</dbReference>
<dbReference type="AlphaFoldDB" id="A0A346A3T6"/>
<keyword evidence="2" id="KW-0479">Metal-binding</keyword>
<organism evidence="4 5">
    <name type="scientific">Pseudolabrys taiwanensis</name>
    <dbReference type="NCBI Taxonomy" id="331696"/>
    <lineage>
        <taxon>Bacteria</taxon>
        <taxon>Pseudomonadati</taxon>
        <taxon>Pseudomonadota</taxon>
        <taxon>Alphaproteobacteria</taxon>
        <taxon>Hyphomicrobiales</taxon>
        <taxon>Xanthobacteraceae</taxon>
        <taxon>Pseudolabrys</taxon>
    </lineage>
</organism>
<dbReference type="InterPro" id="IPR036291">
    <property type="entry name" value="NAD(P)-bd_dom_sf"/>
</dbReference>
<dbReference type="Pfam" id="PF13602">
    <property type="entry name" value="ADH_zinc_N_2"/>
    <property type="match status" value="1"/>
</dbReference>
<dbReference type="InterPro" id="IPR014182">
    <property type="entry name" value="ADH_Zn_typ-1"/>
</dbReference>
<dbReference type="GO" id="GO:0008270">
    <property type="term" value="F:zinc ion binding"/>
    <property type="evidence" value="ECO:0007669"/>
    <property type="project" value="InterPro"/>
</dbReference>
<dbReference type="OrthoDB" id="9785812at2"/>
<dbReference type="PANTHER" id="PTHR44154">
    <property type="entry name" value="QUINONE OXIDOREDUCTASE"/>
    <property type="match status" value="1"/>
</dbReference>
<dbReference type="KEGG" id="ptaw:DW352_03095"/>
<evidence type="ECO:0000313" key="4">
    <source>
        <dbReference type="EMBL" id="AXK83833.1"/>
    </source>
</evidence>
<dbReference type="GO" id="GO:0016491">
    <property type="term" value="F:oxidoreductase activity"/>
    <property type="evidence" value="ECO:0007669"/>
    <property type="project" value="UniProtKB-KW"/>
</dbReference>
<dbReference type="SUPFAM" id="SSF50129">
    <property type="entry name" value="GroES-like"/>
    <property type="match status" value="1"/>
</dbReference>
<comment type="similarity">
    <text evidence="2">Belongs to the zinc-containing alcohol dehydrogenase family. Quinone oxidoreductase subfamily.</text>
</comment>
<dbReference type="CDD" id="cd08252">
    <property type="entry name" value="AL_MDR"/>
    <property type="match status" value="1"/>
</dbReference>
<keyword evidence="2" id="KW-0862">Zinc</keyword>
<feature type="domain" description="Enoyl reductase (ER)" evidence="3">
    <location>
        <begin position="16"/>
        <end position="335"/>
    </location>
</feature>
<evidence type="ECO:0000256" key="1">
    <source>
        <dbReference type="ARBA" id="ARBA00022857"/>
    </source>
</evidence>
<dbReference type="NCBIfam" id="TIGR02817">
    <property type="entry name" value="adh_fam_1"/>
    <property type="match status" value="1"/>
</dbReference>
<keyword evidence="1" id="KW-0521">NADP</keyword>
<dbReference type="InterPro" id="IPR051603">
    <property type="entry name" value="Zinc-ADH_QOR/CCCR"/>
</dbReference>
<reference evidence="4 5" key="1">
    <citation type="submission" date="2018-07" db="EMBL/GenBank/DDBJ databases">
        <authorList>
            <person name="Quirk P.G."/>
            <person name="Krulwich T.A."/>
        </authorList>
    </citation>
    <scope>NUCLEOTIDE SEQUENCE [LARGE SCALE GENOMIC DNA]</scope>
    <source>
        <strain evidence="4 5">CC-BB4</strain>
    </source>
</reference>
<dbReference type="Gene3D" id="3.90.180.10">
    <property type="entry name" value="Medium-chain alcohol dehydrogenases, catalytic domain"/>
    <property type="match status" value="1"/>
</dbReference>
<dbReference type="InterPro" id="IPR020843">
    <property type="entry name" value="ER"/>
</dbReference>
<evidence type="ECO:0000313" key="5">
    <source>
        <dbReference type="Proteomes" id="UP000254889"/>
    </source>
</evidence>
<dbReference type="EMBL" id="CP031417">
    <property type="protein sequence ID" value="AXK83833.1"/>
    <property type="molecule type" value="Genomic_DNA"/>
</dbReference>
<sequence>MKAVAYSKSLPISAEDSLVDLVVDKPEPGPRDLRVAVRAISVNPVDTKVRLRAQPAPGEPPKILGYDAAGVVDAVGTAVTLFKPGDEVFYAGSIKRPGTNSEFHLVDERIVGHKPKTLSFAQAAALPLTSITAWELLFDRLGVLPGKTPDDRALLVIGGAGGVGSILIQLARRLTALTVIATASRPETQDWCRKLGAHHVINHRQPMPEQLKAIGHANVALIAGLTNTEQHYPAIAEIIAPQGKFALIDNPTTLDANLLKSKAASIHWELMFTRPSFETPDMIAQHRLLDDVSSLVDSGVLITTLANEITPINAANLRRAHEMIESERSIGKVVLHGW</sequence>
<name>A0A346A3T6_9HYPH</name>
<dbReference type="Pfam" id="PF08240">
    <property type="entry name" value="ADH_N"/>
    <property type="match status" value="1"/>
</dbReference>
<dbReference type="InterPro" id="IPR013154">
    <property type="entry name" value="ADH-like_N"/>
</dbReference>
<dbReference type="Proteomes" id="UP000254889">
    <property type="component" value="Chromosome"/>
</dbReference>
<dbReference type="Gene3D" id="3.40.50.720">
    <property type="entry name" value="NAD(P)-binding Rossmann-like Domain"/>
    <property type="match status" value="1"/>
</dbReference>
<evidence type="ECO:0000256" key="2">
    <source>
        <dbReference type="RuleBase" id="RU364000"/>
    </source>
</evidence>
<dbReference type="InterPro" id="IPR011032">
    <property type="entry name" value="GroES-like_sf"/>
</dbReference>
<keyword evidence="2" id="KW-0560">Oxidoreductase</keyword>